<dbReference type="EMBL" id="KC292029">
    <property type="protein sequence ID" value="AGM11987.1"/>
    <property type="molecule type" value="Genomic_DNA"/>
</dbReference>
<organism evidence="1 2">
    <name type="scientific">Haloarcula californiae tailed virus 1</name>
    <dbReference type="NCBI Taxonomy" id="1273746"/>
    <lineage>
        <taxon>Viruses</taxon>
        <taxon>Duplodnaviria</taxon>
        <taxon>Heunggongvirae</taxon>
        <taxon>Uroviricota</taxon>
        <taxon>Caudoviricetes</taxon>
        <taxon>Thumleimavirales</taxon>
        <taxon>Druskaviridae</taxon>
        <taxon>Hacavirus</taxon>
        <taxon>Hacavirus italiense</taxon>
        <taxon>Hacavirus HCTV1</taxon>
    </lineage>
</organism>
<dbReference type="RefSeq" id="YP_008059690.1">
    <property type="nucleotide sequence ID" value="NC_021330.1"/>
</dbReference>
<evidence type="ECO:0000313" key="2">
    <source>
        <dbReference type="Proteomes" id="UP000202086"/>
    </source>
</evidence>
<proteinExistence type="predicted"/>
<dbReference type="Gene3D" id="3.40.630.100">
    <property type="entry name" value="Poly-gamma-glutamate hydrolase, zinc-binding motif"/>
    <property type="match status" value="1"/>
</dbReference>
<dbReference type="InterPro" id="IPR008585">
    <property type="entry name" value="Gamma_PGA_hydro"/>
</dbReference>
<name>R4TMM1_9CAUD</name>
<protein>
    <submittedName>
        <fullName evidence="1">Uncharacterized protein</fullName>
    </submittedName>
</protein>
<gene>
    <name evidence="1" type="primary">129</name>
    <name evidence="1" type="ORF">DNAM5_129</name>
</gene>
<accession>R4TMM1</accession>
<keyword evidence="2" id="KW-1185">Reference proteome</keyword>
<dbReference type="InterPro" id="IPR038128">
    <property type="entry name" value="Gamma_PGA_hydro_sf"/>
</dbReference>
<sequence>MGAASIEIEVVQMASKFDIEDSFIVIPQDAWLEELPFSVGDKVDIDGQTFLIDGTFEAETEKVQVGTVPIIGTPIYEQQAIVKNEVMMNFEGRQRFEPFGVSPPTGFTADMSDIGTSDLHIREGITSAWPELGDDHACRVSYALAEAKNIDRYDRIEVETESGLTEIFGVYDFFNEPSSAGKVVRMGGLSRDRLGMTIRSDDLVRVDKISGDFPVKIEKAQPEWEEVSTDPFSLRLSEWFRDNTLDGVKYDLEDVVEINNEGVDGYFGVTEYHKEEFVRPVIRMWLDARNRANVNAGNLVLDLSEVDPEDVPLYVWKGEPGWPEVSDEYGCRVPPELVNDPTFETNFNKLWIGPESASTNSDRELYGWVQEHNLDNTLTSIRMAQLARDRAGVTFFDPISFDTFDESEPPTFIDFSMSSWTRGVDEHALRVPANPVDGQNFPTETFYNVTSEVTGETAKFGCAFTHTQDVTMATIRMPASARDRLGGSSIVNEERCFIEETGEWPPTIIDKGQSDWDNGVDEFAVRASLPIIDRLDLKEKETLFNVYSEETGEEATYGYWAQSEVEIYWPVVRMGLSGRERIGAPTPESEIRVSRSRKDIQPRVDVAQGGWEDEIQNALLCRVSPTFADKRNIEVGDYIKLTEPSTRRSRVFQVSDTETVYYDRMDSTARMAYWGRRRFWEPGNGETVPDEFEVEFDGFVDMDQKEYEYAGLRFSLSEWELFRYSERLVIHENLVDDFDLDIKRDVVPTTTPEYGPEVNDSWDNLLLTHADYPDDRWAAYTAYSQYNDAFSPKIRCGFLAREKLANPAYDPEEDEVPNSLVVRVRTDVPDPEYTFPDNISQREFHQAEAYHNERGAGYIRKNDRYQLLVTAPHAGFVEGETSNIARTVADNLNAPLWIHEGTRRGGGSFRRWHITSSDVNKGFPQMEKLPHDYPFVLAIHGFSEPPDGIICGGTASLELRKKLCFDYIKPGIGDTDIFLHGFNAGPDIPFAGTRPDNFMNRMSENRQGGIQLEFPREIRDDRQKRRWVKEALTRFFINELDTLYR</sequence>
<dbReference type="Proteomes" id="UP000202086">
    <property type="component" value="Segment"/>
</dbReference>
<dbReference type="GeneID" id="16193596"/>
<dbReference type="KEGG" id="vg:16193596"/>
<dbReference type="Pfam" id="PF05908">
    <property type="entry name" value="Gamma_PGA_hydro"/>
    <property type="match status" value="1"/>
</dbReference>
<evidence type="ECO:0000313" key="1">
    <source>
        <dbReference type="EMBL" id="AGM11987.1"/>
    </source>
</evidence>
<reference evidence="1 2" key="1">
    <citation type="submission" date="2012-12" db="EMBL/GenBank/DDBJ databases">
        <authorList>
            <person name="Sencilo A."/>
            <person name="Jacobs-Sera D."/>
            <person name="Russell D.A."/>
            <person name="Ko C."/>
            <person name="Atanasova N."/>
            <person name="Osterlund E."/>
            <person name="Oksanen H.M."/>
            <person name="Bamford D.H."/>
            <person name="Hatfull G.F."/>
            <person name="Roine E."/>
            <person name="Hendrix R.W."/>
        </authorList>
    </citation>
    <scope>NUCLEOTIDE SEQUENCE [LARGE SCALE GENOMIC DNA]</scope>
</reference>